<dbReference type="CDD" id="cd00006">
    <property type="entry name" value="PTS_IIA_man"/>
    <property type="match status" value="1"/>
</dbReference>
<evidence type="ECO:0000256" key="5">
    <source>
        <dbReference type="ARBA" id="ARBA00022679"/>
    </source>
</evidence>
<dbReference type="PROSITE" id="PS51096">
    <property type="entry name" value="PTS_EIIA_TYPE_4"/>
    <property type="match status" value="1"/>
</dbReference>
<dbReference type="InterPro" id="IPR036662">
    <property type="entry name" value="PTS_EIIA_man-typ_sf"/>
</dbReference>
<sequence>MANRAIIVITHGEFGIELIKSAEMIMGPQEDVKGLGLRPGESVDDLRAEAGETVEKFKEDGKEIIVCCDVLGGSPSNVALFLAAKYDLQIFTGVNMPLLIELFQGYQDDEDTEELLNRAEATGSEGVKRLAKDFLKK</sequence>
<protein>
    <recommendedName>
        <fullName evidence="8">PTS EIIA type-4 domain-containing protein</fullName>
    </recommendedName>
</protein>
<keyword evidence="10" id="KW-1185">Reference proteome</keyword>
<dbReference type="GO" id="GO:0016301">
    <property type="term" value="F:kinase activity"/>
    <property type="evidence" value="ECO:0007669"/>
    <property type="project" value="UniProtKB-KW"/>
</dbReference>
<comment type="subcellular location">
    <subcellularLocation>
        <location evidence="1">Cytoplasm</location>
    </subcellularLocation>
</comment>
<keyword evidence="4" id="KW-0762">Sugar transport</keyword>
<accession>A0A916QAB0</accession>
<keyword evidence="5" id="KW-0808">Transferase</keyword>
<dbReference type="InterPro" id="IPR004701">
    <property type="entry name" value="PTS_EIIA_man-typ"/>
</dbReference>
<evidence type="ECO:0000259" key="8">
    <source>
        <dbReference type="PROSITE" id="PS51096"/>
    </source>
</evidence>
<reference evidence="9" key="1">
    <citation type="submission" date="2020-06" db="EMBL/GenBank/DDBJ databases">
        <title>Characterization of fructooligosaccharide metabolism and fructooligosaccharide-degrading enzymes in human commensal butyrate producers.</title>
        <authorList>
            <person name="Tanno H."/>
            <person name="Fujii T."/>
            <person name="Hirano K."/>
            <person name="Maeno S."/>
            <person name="Tonozuka T."/>
            <person name="Sakamoto M."/>
            <person name="Ohkuma M."/>
            <person name="Tochio T."/>
            <person name="Endo A."/>
        </authorList>
    </citation>
    <scope>NUCLEOTIDE SEQUENCE</scope>
    <source>
        <strain evidence="9">JCM 17466</strain>
    </source>
</reference>
<dbReference type="Pfam" id="PF03610">
    <property type="entry name" value="EIIA-man"/>
    <property type="match status" value="1"/>
</dbReference>
<dbReference type="PANTHER" id="PTHR33799">
    <property type="entry name" value="PTS PERMEASE-RELATED-RELATED"/>
    <property type="match status" value="1"/>
</dbReference>
<evidence type="ECO:0000313" key="9">
    <source>
        <dbReference type="EMBL" id="GFO85921.1"/>
    </source>
</evidence>
<gene>
    <name evidence="9" type="ORF">ANBU17_22680</name>
</gene>
<dbReference type="GO" id="GO:0009401">
    <property type="term" value="P:phosphoenolpyruvate-dependent sugar phosphotransferase system"/>
    <property type="evidence" value="ECO:0007669"/>
    <property type="project" value="UniProtKB-KW"/>
</dbReference>
<organism evidence="9 10">
    <name type="scientific">Anaerostipes butyraticus</name>
    <dbReference type="NCBI Taxonomy" id="645466"/>
    <lineage>
        <taxon>Bacteria</taxon>
        <taxon>Bacillati</taxon>
        <taxon>Bacillota</taxon>
        <taxon>Clostridia</taxon>
        <taxon>Lachnospirales</taxon>
        <taxon>Lachnospiraceae</taxon>
        <taxon>Anaerostipes</taxon>
    </lineage>
</organism>
<dbReference type="InterPro" id="IPR033887">
    <property type="entry name" value="PTS_IIA_man"/>
</dbReference>
<name>A0A916QAB0_9FIRM</name>
<evidence type="ECO:0000256" key="4">
    <source>
        <dbReference type="ARBA" id="ARBA00022597"/>
    </source>
</evidence>
<dbReference type="AlphaFoldDB" id="A0A916QAB0"/>
<dbReference type="Gene3D" id="3.40.50.510">
    <property type="entry name" value="Phosphotransferase system, mannose-type IIA component"/>
    <property type="match status" value="1"/>
</dbReference>
<dbReference type="EMBL" id="BLYI01000047">
    <property type="protein sequence ID" value="GFO85921.1"/>
    <property type="molecule type" value="Genomic_DNA"/>
</dbReference>
<keyword evidence="6" id="KW-0598">Phosphotransferase system</keyword>
<keyword evidence="7" id="KW-0418">Kinase</keyword>
<evidence type="ECO:0000256" key="1">
    <source>
        <dbReference type="ARBA" id="ARBA00004496"/>
    </source>
</evidence>
<evidence type="ECO:0000256" key="3">
    <source>
        <dbReference type="ARBA" id="ARBA00022490"/>
    </source>
</evidence>
<keyword evidence="2" id="KW-0813">Transport</keyword>
<keyword evidence="3" id="KW-0963">Cytoplasm</keyword>
<dbReference type="GO" id="GO:0005737">
    <property type="term" value="C:cytoplasm"/>
    <property type="evidence" value="ECO:0007669"/>
    <property type="project" value="UniProtKB-SubCell"/>
</dbReference>
<evidence type="ECO:0000256" key="2">
    <source>
        <dbReference type="ARBA" id="ARBA00022448"/>
    </source>
</evidence>
<evidence type="ECO:0000313" key="10">
    <source>
        <dbReference type="Proteomes" id="UP000613208"/>
    </source>
</evidence>
<evidence type="ECO:0000256" key="7">
    <source>
        <dbReference type="ARBA" id="ARBA00022777"/>
    </source>
</evidence>
<proteinExistence type="predicted"/>
<dbReference type="Proteomes" id="UP000613208">
    <property type="component" value="Unassembled WGS sequence"/>
</dbReference>
<dbReference type="InterPro" id="IPR051471">
    <property type="entry name" value="Bacterial_PTS_sugar_comp"/>
</dbReference>
<dbReference type="PANTHER" id="PTHR33799:SF1">
    <property type="entry name" value="PTS SYSTEM MANNOSE-SPECIFIC EIIAB COMPONENT-RELATED"/>
    <property type="match status" value="1"/>
</dbReference>
<dbReference type="SUPFAM" id="SSF53062">
    <property type="entry name" value="PTS system fructose IIA component-like"/>
    <property type="match status" value="1"/>
</dbReference>
<dbReference type="GO" id="GO:0016020">
    <property type="term" value="C:membrane"/>
    <property type="evidence" value="ECO:0007669"/>
    <property type="project" value="InterPro"/>
</dbReference>
<feature type="domain" description="PTS EIIA type-4" evidence="8">
    <location>
        <begin position="3"/>
        <end position="127"/>
    </location>
</feature>
<comment type="caution">
    <text evidence="9">The sequence shown here is derived from an EMBL/GenBank/DDBJ whole genome shotgun (WGS) entry which is preliminary data.</text>
</comment>
<dbReference type="RefSeq" id="WP_201311607.1">
    <property type="nucleotide sequence ID" value="NZ_BLYI01000047.1"/>
</dbReference>
<evidence type="ECO:0000256" key="6">
    <source>
        <dbReference type="ARBA" id="ARBA00022683"/>
    </source>
</evidence>